<evidence type="ECO:0000256" key="1">
    <source>
        <dbReference type="ARBA" id="ARBA00024353"/>
    </source>
</evidence>
<dbReference type="InterPro" id="IPR041916">
    <property type="entry name" value="Anti_sigma_zinc_sf"/>
</dbReference>
<keyword evidence="7" id="KW-1185">Reference proteome</keyword>
<accession>A0A1H3B919</accession>
<dbReference type="RefSeq" id="WP_091742161.1">
    <property type="nucleotide sequence ID" value="NZ_FNNQ01000016.1"/>
</dbReference>
<dbReference type="EMBL" id="FNNQ01000016">
    <property type="protein sequence ID" value="SDX38285.1"/>
    <property type="molecule type" value="Genomic_DNA"/>
</dbReference>
<dbReference type="InterPro" id="IPR025377">
    <property type="entry name" value="DUF4367"/>
</dbReference>
<dbReference type="Pfam" id="PF14285">
    <property type="entry name" value="DUF4367"/>
    <property type="match status" value="1"/>
</dbReference>
<dbReference type="STRING" id="1048340.SAMN05444487_11610"/>
<name>A0A1H3B919_9BACL</name>
<evidence type="ECO:0000313" key="7">
    <source>
        <dbReference type="Proteomes" id="UP000198534"/>
    </source>
</evidence>
<evidence type="ECO:0000256" key="3">
    <source>
        <dbReference type="SAM" id="Phobius"/>
    </source>
</evidence>
<organism evidence="6 7">
    <name type="scientific">Marininema mesophilum</name>
    <dbReference type="NCBI Taxonomy" id="1048340"/>
    <lineage>
        <taxon>Bacteria</taxon>
        <taxon>Bacillati</taxon>
        <taxon>Bacillota</taxon>
        <taxon>Bacilli</taxon>
        <taxon>Bacillales</taxon>
        <taxon>Thermoactinomycetaceae</taxon>
        <taxon>Marininema</taxon>
    </lineage>
</organism>
<evidence type="ECO:0000259" key="4">
    <source>
        <dbReference type="Pfam" id="PF13490"/>
    </source>
</evidence>
<feature type="transmembrane region" description="Helical" evidence="3">
    <location>
        <begin position="109"/>
        <end position="126"/>
    </location>
</feature>
<dbReference type="InterPro" id="IPR027383">
    <property type="entry name" value="Znf_put"/>
</dbReference>
<keyword evidence="3" id="KW-1133">Transmembrane helix</keyword>
<dbReference type="Gene3D" id="1.10.10.1320">
    <property type="entry name" value="Anti-sigma factor, zinc-finger domain"/>
    <property type="match status" value="1"/>
</dbReference>
<evidence type="ECO:0000259" key="5">
    <source>
        <dbReference type="Pfam" id="PF14285"/>
    </source>
</evidence>
<reference evidence="6 7" key="1">
    <citation type="submission" date="2016-10" db="EMBL/GenBank/DDBJ databases">
        <authorList>
            <person name="de Groot N.N."/>
        </authorList>
    </citation>
    <scope>NUCLEOTIDE SEQUENCE [LARGE SCALE GENOMIC DNA]</scope>
    <source>
        <strain evidence="6 7">DSM 45610</strain>
    </source>
</reference>
<protein>
    <recommendedName>
        <fullName evidence="2">Anti-sigma-W factor RsiW</fullName>
    </recommendedName>
</protein>
<comment type="similarity">
    <text evidence="1">Belongs to the zinc-associated anti-sigma factor (ZAS) superfamily. Anti-sigma-W factor family.</text>
</comment>
<feature type="domain" description="DUF4367" evidence="5">
    <location>
        <begin position="329"/>
        <end position="386"/>
    </location>
</feature>
<dbReference type="OrthoDB" id="2079550at2"/>
<keyword evidence="6" id="KW-0862">Zinc</keyword>
<dbReference type="AlphaFoldDB" id="A0A1H3B919"/>
<sequence length="387" mass="44258">MHCYEQGTLQAYIDGELSRDKRKGLALHLEQCKSCHDVLSHLKELNDWTTVVMAESCSESEANLRIDVNKAWNQLNQRLHSINEEEVKSIGHLTKWKRGMKSMDKKKKWWMGGIAVVTAMAVTFSIPQAQAAASKLLSVFRVDKVEYIKVNQEDIEEMKDFLSSRKVGNYELQGLAKVNAKRQGKDQTYKSVEEAKKAGYDLPSFPKRYRLSKMTVYAPVTMHVELNAEKINRLLNQLQVGEKLDQGMDGKRFTLRSYPEVNMELATNSFDGQIYYTAQKITQIKTDNVKQVEKLQKTLLSLPFIPENIRGQLRELKDWRRTLPIPVMEEKNAKEISVNGGKGILWGGENKDQITLMWQKGDIIHRLNGIGGKISEKELITIAESIE</sequence>
<gene>
    <name evidence="6" type="ORF">SAMN05444487_11610</name>
</gene>
<keyword evidence="6" id="KW-0479">Metal-binding</keyword>
<evidence type="ECO:0000256" key="2">
    <source>
        <dbReference type="ARBA" id="ARBA00024438"/>
    </source>
</evidence>
<keyword evidence="3" id="KW-0472">Membrane</keyword>
<dbReference type="GO" id="GO:0008270">
    <property type="term" value="F:zinc ion binding"/>
    <property type="evidence" value="ECO:0007669"/>
    <property type="project" value="UniProtKB-KW"/>
</dbReference>
<evidence type="ECO:0000313" key="6">
    <source>
        <dbReference type="EMBL" id="SDX38285.1"/>
    </source>
</evidence>
<feature type="domain" description="Putative zinc-finger" evidence="4">
    <location>
        <begin position="9"/>
        <end position="36"/>
    </location>
</feature>
<keyword evidence="6" id="KW-0863">Zinc-finger</keyword>
<dbReference type="Pfam" id="PF13490">
    <property type="entry name" value="zf-HC2"/>
    <property type="match status" value="1"/>
</dbReference>
<keyword evidence="3" id="KW-0812">Transmembrane</keyword>
<proteinExistence type="inferred from homology"/>
<dbReference type="Proteomes" id="UP000198534">
    <property type="component" value="Unassembled WGS sequence"/>
</dbReference>